<dbReference type="SMART" id="SM00347">
    <property type="entry name" value="HTH_MARR"/>
    <property type="match status" value="1"/>
</dbReference>
<evidence type="ECO:0000313" key="3">
    <source>
        <dbReference type="Proteomes" id="UP000216998"/>
    </source>
</evidence>
<reference evidence="2" key="1">
    <citation type="submission" date="2017-07" db="EMBL/GenBank/DDBJ databases">
        <title>Niveispirillum cyanobacteriorum sp. nov., isolated from cyanobacterial aggregates in a eutrophic lake.</title>
        <authorList>
            <person name="Cai H."/>
        </authorList>
    </citation>
    <scope>NUCLEOTIDE SEQUENCE [LARGE SCALE GENOMIC DNA]</scope>
    <source>
        <strain evidence="2">1-14</strain>
    </source>
</reference>
<dbReference type="Pfam" id="PF12802">
    <property type="entry name" value="MarR_2"/>
    <property type="match status" value="1"/>
</dbReference>
<dbReference type="InterPro" id="IPR000835">
    <property type="entry name" value="HTH_MarR-typ"/>
</dbReference>
<organism evidence="2 3">
    <name type="scientific">Niveispirillum lacus</name>
    <dbReference type="NCBI Taxonomy" id="1981099"/>
    <lineage>
        <taxon>Bacteria</taxon>
        <taxon>Pseudomonadati</taxon>
        <taxon>Pseudomonadota</taxon>
        <taxon>Alphaproteobacteria</taxon>
        <taxon>Rhodospirillales</taxon>
        <taxon>Azospirillaceae</taxon>
        <taxon>Niveispirillum</taxon>
    </lineage>
</organism>
<dbReference type="Proteomes" id="UP000216998">
    <property type="component" value="Unassembled WGS sequence"/>
</dbReference>
<proteinExistence type="predicted"/>
<dbReference type="InterPro" id="IPR036390">
    <property type="entry name" value="WH_DNA-bd_sf"/>
</dbReference>
<dbReference type="GO" id="GO:0006950">
    <property type="term" value="P:response to stress"/>
    <property type="evidence" value="ECO:0007669"/>
    <property type="project" value="TreeGrafter"/>
</dbReference>
<protein>
    <recommendedName>
        <fullName evidence="1">HTH marR-type domain-containing protein</fullName>
    </recommendedName>
</protein>
<evidence type="ECO:0000313" key="2">
    <source>
        <dbReference type="EMBL" id="OYQ32539.1"/>
    </source>
</evidence>
<keyword evidence="3" id="KW-1185">Reference proteome</keyword>
<dbReference type="PROSITE" id="PS50995">
    <property type="entry name" value="HTH_MARR_2"/>
    <property type="match status" value="1"/>
</dbReference>
<evidence type="ECO:0000259" key="1">
    <source>
        <dbReference type="PROSITE" id="PS50995"/>
    </source>
</evidence>
<dbReference type="OrthoDB" id="9814496at2"/>
<dbReference type="GO" id="GO:0003700">
    <property type="term" value="F:DNA-binding transcription factor activity"/>
    <property type="evidence" value="ECO:0007669"/>
    <property type="project" value="InterPro"/>
</dbReference>
<feature type="domain" description="HTH marR-type" evidence="1">
    <location>
        <begin position="32"/>
        <end position="174"/>
    </location>
</feature>
<sequence>MRPPRVAVRMTASIDQIPGTIMPQDTFRFRAEDAISLNLMDLANIIAHQCEEMLAEANLTAPQWTVLMNVAGDANFQDGARTHDGIFSSEIASARGLSRPHISATVTELIRKGLISQQDDPQDRRRKLLRVTPEGLEVLRRLQPKRQGINDMLLRDLTPDQRQRMLDLLVTVRRRARGIADQVTAPLRIAG</sequence>
<dbReference type="InterPro" id="IPR036388">
    <property type="entry name" value="WH-like_DNA-bd_sf"/>
</dbReference>
<dbReference type="PRINTS" id="PR00598">
    <property type="entry name" value="HTHMARR"/>
</dbReference>
<gene>
    <name evidence="2" type="ORF">CHU95_17280</name>
</gene>
<dbReference type="EMBL" id="NOXU01000031">
    <property type="protein sequence ID" value="OYQ32539.1"/>
    <property type="molecule type" value="Genomic_DNA"/>
</dbReference>
<dbReference type="SUPFAM" id="SSF46785">
    <property type="entry name" value="Winged helix' DNA-binding domain"/>
    <property type="match status" value="1"/>
</dbReference>
<dbReference type="InterPro" id="IPR039422">
    <property type="entry name" value="MarR/SlyA-like"/>
</dbReference>
<dbReference type="PANTHER" id="PTHR33164">
    <property type="entry name" value="TRANSCRIPTIONAL REGULATOR, MARR FAMILY"/>
    <property type="match status" value="1"/>
</dbReference>
<dbReference type="AlphaFoldDB" id="A0A255YTM3"/>
<dbReference type="PANTHER" id="PTHR33164:SF95">
    <property type="entry name" value="TRANSCRIPTIONAL REGULATOR"/>
    <property type="match status" value="1"/>
</dbReference>
<accession>A0A255YTM3</accession>
<dbReference type="Gene3D" id="1.10.10.10">
    <property type="entry name" value="Winged helix-like DNA-binding domain superfamily/Winged helix DNA-binding domain"/>
    <property type="match status" value="1"/>
</dbReference>
<name>A0A255YTM3_9PROT</name>
<comment type="caution">
    <text evidence="2">The sequence shown here is derived from an EMBL/GenBank/DDBJ whole genome shotgun (WGS) entry which is preliminary data.</text>
</comment>